<evidence type="ECO:0000259" key="6">
    <source>
        <dbReference type="PROSITE" id="PS50262"/>
    </source>
</evidence>
<reference evidence="8" key="1">
    <citation type="submission" date="2017-01" db="EMBL/GenBank/DDBJ databases">
        <title>Comparative genomics of anhydrobiosis in the tardigrade Hypsibius dujardini.</title>
        <authorList>
            <person name="Yoshida Y."/>
            <person name="Koutsovoulos G."/>
            <person name="Laetsch D."/>
            <person name="Stevens L."/>
            <person name="Kumar S."/>
            <person name="Horikawa D."/>
            <person name="Ishino K."/>
            <person name="Komine S."/>
            <person name="Tomita M."/>
            <person name="Blaxter M."/>
            <person name="Arakawa K."/>
        </authorList>
    </citation>
    <scope>NUCLEOTIDE SEQUENCE [LARGE SCALE GENOMIC DNA]</scope>
    <source>
        <strain evidence="8">Z151</strain>
    </source>
</reference>
<dbReference type="EMBL" id="MTYJ01000487">
    <property type="protein sequence ID" value="OWA54931.1"/>
    <property type="molecule type" value="Genomic_DNA"/>
</dbReference>
<keyword evidence="3 5" id="KW-1133">Transmembrane helix</keyword>
<dbReference type="SUPFAM" id="SSF81321">
    <property type="entry name" value="Family A G protein-coupled receptor-like"/>
    <property type="match status" value="1"/>
</dbReference>
<evidence type="ECO:0000256" key="1">
    <source>
        <dbReference type="ARBA" id="ARBA00004370"/>
    </source>
</evidence>
<dbReference type="Proteomes" id="UP000192578">
    <property type="component" value="Unassembled WGS sequence"/>
</dbReference>
<evidence type="ECO:0000256" key="3">
    <source>
        <dbReference type="ARBA" id="ARBA00022989"/>
    </source>
</evidence>
<keyword evidence="2 5" id="KW-0812">Transmembrane</keyword>
<dbReference type="AlphaFoldDB" id="A0A9X6NLG4"/>
<name>A0A9X6NLG4_HYPEX</name>
<organism evidence="7 8">
    <name type="scientific">Hypsibius exemplaris</name>
    <name type="common">Freshwater tardigrade</name>
    <dbReference type="NCBI Taxonomy" id="2072580"/>
    <lineage>
        <taxon>Eukaryota</taxon>
        <taxon>Metazoa</taxon>
        <taxon>Ecdysozoa</taxon>
        <taxon>Tardigrada</taxon>
        <taxon>Eutardigrada</taxon>
        <taxon>Parachela</taxon>
        <taxon>Hypsibioidea</taxon>
        <taxon>Hypsibiidae</taxon>
        <taxon>Hypsibius</taxon>
    </lineage>
</organism>
<feature type="transmembrane region" description="Helical" evidence="5">
    <location>
        <begin position="45"/>
        <end position="69"/>
    </location>
</feature>
<keyword evidence="4 5" id="KW-0472">Membrane</keyword>
<evidence type="ECO:0000256" key="4">
    <source>
        <dbReference type="ARBA" id="ARBA00023136"/>
    </source>
</evidence>
<dbReference type="Pfam" id="PF00001">
    <property type="entry name" value="7tm_1"/>
    <property type="match status" value="1"/>
</dbReference>
<feature type="domain" description="G-protein coupled receptors family 1 profile" evidence="6">
    <location>
        <begin position="60"/>
        <end position="329"/>
    </location>
</feature>
<sequence length="332" mass="36391">MASNGTHLLSNQLYCAFTLPPISNTSWNNTSLGTNVSVNQLGVTAWIYCTSVLCVVGATLNLFVLILITKYSVLRTGVGHLIAHLLLCQMIMCAAIIPVSVHRITTVPKDLNLIYCRECKEKHPFQVIFTAIINWNEGILSLNRLLGGIAPIYYHNLNSRRMQYGSLLLPWSLVLLFAVPPAFDVWGVYLMSGIGACTLVPRHVVSVTLFVLNGYVSIVLTFVAAVGIIARFQFTAHHKKRTVEATNNAAALAPAVGPRVTPPFVASNWFSERQKRVSKMLVATSVSSICCQLPHYAFLLAGLAPKYSLTMGYLTALAYVHFTATPVRLPDV</sequence>
<dbReference type="InterPro" id="IPR017452">
    <property type="entry name" value="GPCR_Rhodpsn_7TM"/>
</dbReference>
<dbReference type="GO" id="GO:0004930">
    <property type="term" value="F:G protein-coupled receptor activity"/>
    <property type="evidence" value="ECO:0007669"/>
    <property type="project" value="InterPro"/>
</dbReference>
<comment type="caution">
    <text evidence="7">The sequence shown here is derived from an EMBL/GenBank/DDBJ whole genome shotgun (WGS) entry which is preliminary data.</text>
</comment>
<evidence type="ECO:0000313" key="7">
    <source>
        <dbReference type="EMBL" id="OWA54931.1"/>
    </source>
</evidence>
<accession>A0A9X6NLG4</accession>
<feature type="transmembrane region" description="Helical" evidence="5">
    <location>
        <begin position="280"/>
        <end position="304"/>
    </location>
</feature>
<protein>
    <recommendedName>
        <fullName evidence="6">G-protein coupled receptors family 1 profile domain-containing protein</fullName>
    </recommendedName>
</protein>
<dbReference type="PANTHER" id="PTHR45698">
    <property type="entry name" value="TRACE AMINE-ASSOCIATED RECEPTOR 19N-RELATED"/>
    <property type="match status" value="1"/>
</dbReference>
<dbReference type="CDD" id="cd00637">
    <property type="entry name" value="7tm_classA_rhodopsin-like"/>
    <property type="match status" value="1"/>
</dbReference>
<evidence type="ECO:0000256" key="5">
    <source>
        <dbReference type="SAM" id="Phobius"/>
    </source>
</evidence>
<feature type="transmembrane region" description="Helical" evidence="5">
    <location>
        <begin position="81"/>
        <end position="105"/>
    </location>
</feature>
<feature type="transmembrane region" description="Helical" evidence="5">
    <location>
        <begin position="125"/>
        <end position="146"/>
    </location>
</feature>
<dbReference type="PANTHER" id="PTHR45698:SF1">
    <property type="entry name" value="TRACE AMINE-ASSOCIATED RECEPTOR 13C-LIKE"/>
    <property type="match status" value="1"/>
</dbReference>
<dbReference type="PROSITE" id="PS50262">
    <property type="entry name" value="G_PROTEIN_RECEP_F1_2"/>
    <property type="match status" value="1"/>
</dbReference>
<feature type="transmembrane region" description="Helical" evidence="5">
    <location>
        <begin position="167"/>
        <end position="189"/>
    </location>
</feature>
<proteinExistence type="predicted"/>
<dbReference type="GO" id="GO:0016020">
    <property type="term" value="C:membrane"/>
    <property type="evidence" value="ECO:0007669"/>
    <property type="project" value="UniProtKB-SubCell"/>
</dbReference>
<comment type="subcellular location">
    <subcellularLocation>
        <location evidence="1">Membrane</location>
    </subcellularLocation>
</comment>
<dbReference type="Gene3D" id="1.20.1070.10">
    <property type="entry name" value="Rhodopsin 7-helix transmembrane proteins"/>
    <property type="match status" value="1"/>
</dbReference>
<gene>
    <name evidence="7" type="ORF">BV898_19318</name>
</gene>
<dbReference type="InterPro" id="IPR000276">
    <property type="entry name" value="GPCR_Rhodpsn"/>
</dbReference>
<keyword evidence="8" id="KW-1185">Reference proteome</keyword>
<feature type="transmembrane region" description="Helical" evidence="5">
    <location>
        <begin position="209"/>
        <end position="232"/>
    </location>
</feature>
<evidence type="ECO:0000256" key="2">
    <source>
        <dbReference type="ARBA" id="ARBA00022692"/>
    </source>
</evidence>
<evidence type="ECO:0000313" key="8">
    <source>
        <dbReference type="Proteomes" id="UP000192578"/>
    </source>
</evidence>